<dbReference type="InterPro" id="IPR029069">
    <property type="entry name" value="HotDog_dom_sf"/>
</dbReference>
<reference evidence="1 2" key="1">
    <citation type="submission" date="2015-09" db="EMBL/GenBank/DDBJ databases">
        <title>Sorangium comparison.</title>
        <authorList>
            <person name="Zaburannyi N."/>
            <person name="Bunk B."/>
            <person name="Overmann J."/>
            <person name="Mueller R."/>
        </authorList>
    </citation>
    <scope>NUCLEOTIDE SEQUENCE [LARGE SCALE GENOMIC DNA]</scope>
    <source>
        <strain evidence="1 2">So ce26</strain>
    </source>
</reference>
<dbReference type="EMBL" id="CP012673">
    <property type="protein sequence ID" value="AUX42444.1"/>
    <property type="molecule type" value="Genomic_DNA"/>
</dbReference>
<evidence type="ECO:0000313" key="2">
    <source>
        <dbReference type="Proteomes" id="UP000238348"/>
    </source>
</evidence>
<dbReference type="AlphaFoldDB" id="A0A2L0ET44"/>
<dbReference type="InterPro" id="IPR015813">
    <property type="entry name" value="Pyrv/PenolPyrv_kinase-like_dom"/>
</dbReference>
<sequence length="314" mass="33283">MGHGFHVLYRSGVNELALPRELAADLDVCVGLPGLLGVMPTMAEGPEDLDRVHELVAERERARGVPVGSLRFVPLVETPGAVLNARAVARAPTAALAEGESADVRAAGVFRDALLCRAAEAQGEGRRIAPDPGFVTPLAEGDLVLHSFARPLGVSANLALSTLFLVTHPIHFDHARFDLGEGQGIVVSGGLVVALTVAASARDLHEVLWEELLSADNIRPVAPTDTVGALTYVVGRRELEAPVGFEELTLRTLGVRGVTPSEHLAGVAVPRALLAETISRPSDYDRICREAGATCLEGKIVTQVTRRVIRALPR</sequence>
<dbReference type="Gene3D" id="3.20.20.60">
    <property type="entry name" value="Phosphoenolpyruvate-binding domains"/>
    <property type="match status" value="1"/>
</dbReference>
<organism evidence="1 2">
    <name type="scientific">Sorangium cellulosum</name>
    <name type="common">Polyangium cellulosum</name>
    <dbReference type="NCBI Taxonomy" id="56"/>
    <lineage>
        <taxon>Bacteria</taxon>
        <taxon>Pseudomonadati</taxon>
        <taxon>Myxococcota</taxon>
        <taxon>Polyangia</taxon>
        <taxon>Polyangiales</taxon>
        <taxon>Polyangiaceae</taxon>
        <taxon>Sorangium</taxon>
    </lineage>
</organism>
<dbReference type="Gene3D" id="3.10.129.10">
    <property type="entry name" value="Hotdog Thioesterase"/>
    <property type="match status" value="1"/>
</dbReference>
<protein>
    <submittedName>
        <fullName evidence="1">Uncharacterized protein</fullName>
    </submittedName>
</protein>
<name>A0A2L0ET44_SORCE</name>
<evidence type="ECO:0000313" key="1">
    <source>
        <dbReference type="EMBL" id="AUX42444.1"/>
    </source>
</evidence>
<dbReference type="GO" id="GO:0003824">
    <property type="term" value="F:catalytic activity"/>
    <property type="evidence" value="ECO:0007669"/>
    <property type="project" value="InterPro"/>
</dbReference>
<dbReference type="SUPFAM" id="SSF54637">
    <property type="entry name" value="Thioesterase/thiol ester dehydrase-isomerase"/>
    <property type="match status" value="1"/>
</dbReference>
<dbReference type="InterPro" id="IPR040442">
    <property type="entry name" value="Pyrv_kinase-like_dom_sf"/>
</dbReference>
<dbReference type="SUPFAM" id="SSF51621">
    <property type="entry name" value="Phosphoenolpyruvate/pyruvate domain"/>
    <property type="match status" value="1"/>
</dbReference>
<accession>A0A2L0ET44</accession>
<dbReference type="OrthoDB" id="9800547at2"/>
<proteinExistence type="predicted"/>
<dbReference type="Proteomes" id="UP000238348">
    <property type="component" value="Chromosome"/>
</dbReference>
<gene>
    <name evidence="1" type="ORF">SOCE26_038770</name>
</gene>
<dbReference type="RefSeq" id="WP_104981261.1">
    <property type="nucleotide sequence ID" value="NZ_CP012673.1"/>
</dbReference>